<comment type="caution">
    <text evidence="1">The sequence shown here is derived from an EMBL/GenBank/DDBJ whole genome shotgun (WGS) entry which is preliminary data.</text>
</comment>
<organism evidence="1 2">
    <name type="scientific">Cupriavidus oxalaticus</name>
    <dbReference type="NCBI Taxonomy" id="96344"/>
    <lineage>
        <taxon>Bacteria</taxon>
        <taxon>Pseudomonadati</taxon>
        <taxon>Pseudomonadota</taxon>
        <taxon>Betaproteobacteria</taxon>
        <taxon>Burkholderiales</taxon>
        <taxon>Burkholderiaceae</taxon>
        <taxon>Cupriavidus</taxon>
    </lineage>
</organism>
<name>A0A375FVF2_9BURK</name>
<accession>A0A375FVF2</accession>
<sequence length="55" mass="5899">MPGVGRLLSAVSHHRLRLRCARLSLAGEAPWHGPASLRSLAATAMARVRSSLCHI</sequence>
<evidence type="ECO:0000313" key="2">
    <source>
        <dbReference type="Proteomes" id="UP000256862"/>
    </source>
</evidence>
<gene>
    <name evidence="1" type="ORF">CO2235_U950015</name>
</gene>
<dbReference type="EMBL" id="OGUS01000104">
    <property type="protein sequence ID" value="SPC10542.1"/>
    <property type="molecule type" value="Genomic_DNA"/>
</dbReference>
<proteinExistence type="predicted"/>
<dbReference type="Proteomes" id="UP000256862">
    <property type="component" value="Unassembled WGS sequence"/>
</dbReference>
<reference evidence="2" key="1">
    <citation type="submission" date="2018-01" db="EMBL/GenBank/DDBJ databases">
        <authorList>
            <person name="Gaut B.S."/>
            <person name="Morton B.R."/>
            <person name="Clegg M.T."/>
            <person name="Duvall M.R."/>
        </authorList>
    </citation>
    <scope>NUCLEOTIDE SEQUENCE [LARGE SCALE GENOMIC DNA]</scope>
</reference>
<evidence type="ECO:0000313" key="1">
    <source>
        <dbReference type="EMBL" id="SPC10542.1"/>
    </source>
</evidence>
<dbReference type="AlphaFoldDB" id="A0A375FVF2"/>
<protein>
    <submittedName>
        <fullName evidence="1">Uncharacterized protein</fullName>
    </submittedName>
</protein>